<gene>
    <name evidence="1" type="ORF">LTS18_000050</name>
</gene>
<name>A0ACC3DDK0_9PEZI</name>
<evidence type="ECO:0000313" key="2">
    <source>
        <dbReference type="Proteomes" id="UP001186974"/>
    </source>
</evidence>
<organism evidence="1 2">
    <name type="scientific">Coniosporium uncinatum</name>
    <dbReference type="NCBI Taxonomy" id="93489"/>
    <lineage>
        <taxon>Eukaryota</taxon>
        <taxon>Fungi</taxon>
        <taxon>Dikarya</taxon>
        <taxon>Ascomycota</taxon>
        <taxon>Pezizomycotina</taxon>
        <taxon>Dothideomycetes</taxon>
        <taxon>Dothideomycetes incertae sedis</taxon>
        <taxon>Coniosporium</taxon>
    </lineage>
</organism>
<reference evidence="1" key="1">
    <citation type="submission" date="2024-09" db="EMBL/GenBank/DDBJ databases">
        <title>Black Yeasts Isolated from many extreme environments.</title>
        <authorList>
            <person name="Coleine C."/>
            <person name="Stajich J.E."/>
            <person name="Selbmann L."/>
        </authorList>
    </citation>
    <scope>NUCLEOTIDE SEQUENCE</scope>
    <source>
        <strain evidence="1">CCFEE 5737</strain>
    </source>
</reference>
<dbReference type="EMBL" id="JAWDJW010006334">
    <property type="protein sequence ID" value="KAK3065573.1"/>
    <property type="molecule type" value="Genomic_DNA"/>
</dbReference>
<sequence length="1019" mass="113137">MKFGKHIQKRQLDIPEYAASFVDYKALKKLIKQLSTTPVITAQNAVSDPQASLKANKATFFFRLEGELEKVNTCYLQKEAELKLRLNSLLEKKRAMQAQPTPISKSSSRYIAIEEGFRQFSNDLNKLQQFIEVNGTAFAKILKKWDKTSKSREKEIYISRAVEVQPCFNRDVISDLSDQATSNLQDFAAWAEGEEIQYASNHIEHGYQQAITERQRAQSMERDDGETAILQVITAGNISILEDWANRVRPLPDARDRVSRVFLSTMEEAPDSALEVLLRTGLVDFSMLDEISSRNILHKAAISGRLTLIDVGLEGNADMRKVDVYGRIPLHYACVHGNTAIIRKLIEYAPDTIDFKDHDNFTPLVHAIVGTSLDCVQTLLAQGATINPASKNDHVPLNLACQHGSTEVVRLLLERRPQILPDAEGLYPQHLIARSADTPELLLMLSEYGADLDQPDQLYQWTPLFHAASEGKVQCLRLLLERGVNVRALDEKKLSAIYYATWEGHLRCMTLLAEASLAQQSSTSQPGIAPSAPSLSAIPPSTPSGAMSMDPDSIPEIELPPPIISVKRYGHNFLENKTFVIINFGELGMDPIAFHDNNYPAARLTVSSKSSNLIPRNIQLPIQDDDKFMSFQIDDLNSFSMEFDIYPTFGAKVIARTEATSQNFAGFFNSSSGICCLPLYDPRVRSLGQIRFQYQVIKPFAGTPLEITHFATYWKANSQLETSRKSYPSALVTGSSLSGNYARLYAQMTSDGTAILYPQWKIDAPVPNGSIKYQLYSLGRDELRSLSRSEDVQALSAATANDIPQIHATAASSLGQLGDALEHLSPDINVELHVLYPSNTESKEKRINRVPDINDFVDGILSIVFNDARRNRERSEGLNRSIVFTSYNPDVCMALNWKQPNYPVLLCNDLGASHSMTDGPLVHSDGRNTMSVKEAVQIARNNNLMGLICCQRLLSLAPGLITTIKEAGLVLVTDVSEVEDQAQQPLANTASSNFFNVPEGVDGTLKGNGVLRFNDSIDM</sequence>
<protein>
    <submittedName>
        <fullName evidence="1">Uncharacterized protein</fullName>
    </submittedName>
</protein>
<accession>A0ACC3DDK0</accession>
<dbReference type="Proteomes" id="UP001186974">
    <property type="component" value="Unassembled WGS sequence"/>
</dbReference>
<proteinExistence type="predicted"/>
<keyword evidence="2" id="KW-1185">Reference proteome</keyword>
<comment type="caution">
    <text evidence="1">The sequence shown here is derived from an EMBL/GenBank/DDBJ whole genome shotgun (WGS) entry which is preliminary data.</text>
</comment>
<evidence type="ECO:0000313" key="1">
    <source>
        <dbReference type="EMBL" id="KAK3065573.1"/>
    </source>
</evidence>